<feature type="transmembrane region" description="Helical" evidence="9">
    <location>
        <begin position="52"/>
        <end position="75"/>
    </location>
</feature>
<feature type="transmembrane region" description="Helical" evidence="9">
    <location>
        <begin position="409"/>
        <end position="426"/>
    </location>
</feature>
<dbReference type="eggNOG" id="COG0531">
    <property type="taxonomic scope" value="Bacteria"/>
</dbReference>
<evidence type="ECO:0000256" key="9">
    <source>
        <dbReference type="SAM" id="Phobius"/>
    </source>
</evidence>
<proteinExistence type="inferred from homology"/>
<dbReference type="AlphaFoldDB" id="C7N7U5"/>
<name>C7N7U5_SLAHD</name>
<evidence type="ECO:0000313" key="11">
    <source>
        <dbReference type="Proteomes" id="UP000002026"/>
    </source>
</evidence>
<feature type="transmembrane region" description="Helical" evidence="9">
    <location>
        <begin position="166"/>
        <end position="187"/>
    </location>
</feature>
<dbReference type="RefSeq" id="WP_012799082.1">
    <property type="nucleotide sequence ID" value="NC_013165.1"/>
</dbReference>
<comment type="subcellular location">
    <subcellularLocation>
        <location evidence="1">Cell membrane</location>
        <topology evidence="1">Multi-pass membrane protein</topology>
    </subcellularLocation>
</comment>
<feature type="transmembrane region" description="Helical" evidence="9">
    <location>
        <begin position="207"/>
        <end position="232"/>
    </location>
</feature>
<keyword evidence="6" id="KW-0029">Amino-acid transport</keyword>
<feature type="transmembrane region" description="Helical" evidence="9">
    <location>
        <begin position="21"/>
        <end position="40"/>
    </location>
</feature>
<organism evidence="10 11">
    <name type="scientific">Slackia heliotrinireducens (strain ATCC 29202 / DSM 20476 / NCTC 11029 / RHS 1)</name>
    <name type="common">Peptococcus heliotrinreducens</name>
    <dbReference type="NCBI Taxonomy" id="471855"/>
    <lineage>
        <taxon>Bacteria</taxon>
        <taxon>Bacillati</taxon>
        <taxon>Actinomycetota</taxon>
        <taxon>Coriobacteriia</taxon>
        <taxon>Eggerthellales</taxon>
        <taxon>Eggerthellaceae</taxon>
        <taxon>Slackia</taxon>
    </lineage>
</organism>
<feature type="transmembrane region" description="Helical" evidence="9">
    <location>
        <begin position="368"/>
        <end position="389"/>
    </location>
</feature>
<reference evidence="10 11" key="1">
    <citation type="journal article" date="2009" name="Stand. Genomic Sci.">
        <title>Complete genome sequence of Slackia heliotrinireducens type strain (RHS 1).</title>
        <authorList>
            <person name="Pukall R."/>
            <person name="Lapidus A."/>
            <person name="Nolan M."/>
            <person name="Copeland A."/>
            <person name="Glavina Del Rio T."/>
            <person name="Lucas S."/>
            <person name="Chen F."/>
            <person name="Tice H."/>
            <person name="Cheng J.F."/>
            <person name="Chertkov O."/>
            <person name="Bruce D."/>
            <person name="Goodwin L."/>
            <person name="Kuske C."/>
            <person name="Brettin T."/>
            <person name="Detter J.C."/>
            <person name="Han C."/>
            <person name="Pitluck S."/>
            <person name="Pati A."/>
            <person name="Mavrommatis K."/>
            <person name="Ivanova N."/>
            <person name="Ovchinnikova G."/>
            <person name="Chen A."/>
            <person name="Palaniappan K."/>
            <person name="Schneider S."/>
            <person name="Rohde M."/>
            <person name="Chain P."/>
            <person name="D'haeseleer P."/>
            <person name="Goker M."/>
            <person name="Bristow J."/>
            <person name="Eisen J.A."/>
            <person name="Markowitz V."/>
            <person name="Kyrpides N.C."/>
            <person name="Klenk H.P."/>
            <person name="Hugenholtz P."/>
        </authorList>
    </citation>
    <scope>NUCLEOTIDE SEQUENCE [LARGE SCALE GENOMIC DNA]</scope>
    <source>
        <strain evidence="11">ATCC 29202 / DSM 20476 / NCTC 11029 / RHS 1</strain>
    </source>
</reference>
<evidence type="ECO:0000256" key="8">
    <source>
        <dbReference type="ARBA" id="ARBA00023136"/>
    </source>
</evidence>
<dbReference type="EMBL" id="CP001684">
    <property type="protein sequence ID" value="ACV22980.1"/>
    <property type="molecule type" value="Genomic_DNA"/>
</dbReference>
<protein>
    <submittedName>
        <fullName evidence="10">Amino acid transporter</fullName>
    </submittedName>
</protein>
<feature type="transmembrane region" description="Helical" evidence="9">
    <location>
        <begin position="244"/>
        <end position="268"/>
    </location>
</feature>
<feature type="transmembrane region" description="Helical" evidence="9">
    <location>
        <begin position="342"/>
        <end position="362"/>
    </location>
</feature>
<feature type="transmembrane region" description="Helical" evidence="9">
    <location>
        <begin position="288"/>
        <end position="314"/>
    </location>
</feature>
<feature type="transmembrane region" description="Helical" evidence="9">
    <location>
        <begin position="96"/>
        <end position="124"/>
    </location>
</feature>
<dbReference type="HOGENOM" id="CLU_007946_1_2_11"/>
<evidence type="ECO:0000313" key="10">
    <source>
        <dbReference type="EMBL" id="ACV22980.1"/>
    </source>
</evidence>
<dbReference type="GO" id="GO:0006865">
    <property type="term" value="P:amino acid transport"/>
    <property type="evidence" value="ECO:0007669"/>
    <property type="project" value="UniProtKB-KW"/>
</dbReference>
<dbReference type="STRING" id="471855.Shel_19660"/>
<dbReference type="NCBIfam" id="TIGR00905">
    <property type="entry name" value="2A0302"/>
    <property type="match status" value="1"/>
</dbReference>
<dbReference type="PIRSF" id="PIRSF006060">
    <property type="entry name" value="AA_transporter"/>
    <property type="match status" value="1"/>
</dbReference>
<sequence>MANDLVDREEGINDPNGLGMAHLVAAIVTAVVGGGVFSMVGDMAMAGAHTGAVLIAWLVCGVGVFCLMMCFYGLNRYRPELTGGIFSYAREGFGKFVGFVSVYSYWVSAFFATISYTTLLFAAIGYFFPIFGAGNNIPSMIGASIIVWVCWFLVTRGVKEAASVNVVTTIAKIVPIFVVVVAIIFAFKFDPAIFVQNFWGSADSGSVYEQVISVMSVTVWVFLGIEGAVAISGRAKRSRDVGRATITAFLCILALYLMISVLSMGVMTQEELAELPNPALAGVLEAVVGPWGATLVNFGVGLSLLGSMLGYTLLSAECPREAADQGVFPTQFAQRNEKNAPFFTVTLTCAIVQFFLIVIIFSERTYQFFYGVSLSLILIPYFLSSLFFFICAVKKLGGMSHIAQGKLTFYRVIGFIGFVYSLFLIYAGGLSYFMITTILIAPGIILYAIGERQRGLPVLPNWYDKVIAAGIVVLFCISVYCIVAGIVVV</sequence>
<keyword evidence="5 9" id="KW-0812">Transmembrane</keyword>
<dbReference type="InterPro" id="IPR004754">
    <property type="entry name" value="Amino_acid_antiprt"/>
</dbReference>
<dbReference type="GO" id="GO:0005886">
    <property type="term" value="C:plasma membrane"/>
    <property type="evidence" value="ECO:0007669"/>
    <property type="project" value="UniProtKB-SubCell"/>
</dbReference>
<keyword evidence="3" id="KW-0813">Transport</keyword>
<keyword evidence="7 9" id="KW-1133">Transmembrane helix</keyword>
<gene>
    <name evidence="10" type="ordered locus">Shel_19660</name>
</gene>
<dbReference type="InterPro" id="IPR050367">
    <property type="entry name" value="APC_superfamily"/>
</dbReference>
<keyword evidence="4" id="KW-1003">Cell membrane</keyword>
<evidence type="ECO:0000256" key="1">
    <source>
        <dbReference type="ARBA" id="ARBA00004651"/>
    </source>
</evidence>
<evidence type="ECO:0000256" key="6">
    <source>
        <dbReference type="ARBA" id="ARBA00022970"/>
    </source>
</evidence>
<evidence type="ECO:0000256" key="7">
    <source>
        <dbReference type="ARBA" id="ARBA00022989"/>
    </source>
</evidence>
<dbReference type="Pfam" id="PF13520">
    <property type="entry name" value="AA_permease_2"/>
    <property type="match status" value="1"/>
</dbReference>
<dbReference type="Gene3D" id="1.20.1740.10">
    <property type="entry name" value="Amino acid/polyamine transporter I"/>
    <property type="match status" value="1"/>
</dbReference>
<dbReference type="PANTHER" id="PTHR42770:SF4">
    <property type="entry name" value="ARGININE_ORNITHINE ANTIPORTER-RELATED"/>
    <property type="match status" value="1"/>
</dbReference>
<dbReference type="InterPro" id="IPR002293">
    <property type="entry name" value="AA/rel_permease1"/>
</dbReference>
<dbReference type="Proteomes" id="UP000002026">
    <property type="component" value="Chromosome"/>
</dbReference>
<feature type="transmembrane region" description="Helical" evidence="9">
    <location>
        <begin position="136"/>
        <end position="154"/>
    </location>
</feature>
<dbReference type="GO" id="GO:0022857">
    <property type="term" value="F:transmembrane transporter activity"/>
    <property type="evidence" value="ECO:0007669"/>
    <property type="project" value="InterPro"/>
</dbReference>
<evidence type="ECO:0000256" key="4">
    <source>
        <dbReference type="ARBA" id="ARBA00022475"/>
    </source>
</evidence>
<keyword evidence="11" id="KW-1185">Reference proteome</keyword>
<feature type="transmembrane region" description="Helical" evidence="9">
    <location>
        <begin position="462"/>
        <end position="488"/>
    </location>
</feature>
<comment type="similarity">
    <text evidence="2">Belongs to the amino acid-polyamine-organocation (APC) superfamily. Basic amino acid/polyamine antiporter (APA) (TC 2.A.3.2) family.</text>
</comment>
<evidence type="ECO:0000256" key="5">
    <source>
        <dbReference type="ARBA" id="ARBA00022692"/>
    </source>
</evidence>
<evidence type="ECO:0000256" key="2">
    <source>
        <dbReference type="ARBA" id="ARBA00008220"/>
    </source>
</evidence>
<accession>C7N7U5</accession>
<dbReference type="KEGG" id="shi:Shel_19660"/>
<keyword evidence="8 9" id="KW-0472">Membrane</keyword>
<evidence type="ECO:0000256" key="3">
    <source>
        <dbReference type="ARBA" id="ARBA00022448"/>
    </source>
</evidence>
<dbReference type="PANTHER" id="PTHR42770">
    <property type="entry name" value="AMINO ACID TRANSPORTER-RELATED"/>
    <property type="match status" value="1"/>
</dbReference>